<evidence type="ECO:0008006" key="4">
    <source>
        <dbReference type="Google" id="ProtNLM"/>
    </source>
</evidence>
<dbReference type="InterPro" id="IPR052959">
    <property type="entry name" value="Inner_membrane_assoc"/>
</dbReference>
<dbReference type="InterPro" id="IPR007436">
    <property type="entry name" value="DUF485"/>
</dbReference>
<organism evidence="2 3">
    <name type="scientific">Nostoc punctiforme NIES-2108</name>
    <dbReference type="NCBI Taxonomy" id="1356359"/>
    <lineage>
        <taxon>Bacteria</taxon>
        <taxon>Bacillati</taxon>
        <taxon>Cyanobacteriota</taxon>
        <taxon>Cyanophyceae</taxon>
        <taxon>Nostocales</taxon>
        <taxon>Nostocaceae</taxon>
        <taxon>Nostoc</taxon>
    </lineage>
</organism>
<feature type="transmembrane region" description="Helical" evidence="1">
    <location>
        <begin position="51"/>
        <end position="74"/>
    </location>
</feature>
<comment type="caution">
    <text evidence="2">The sequence shown here is derived from an EMBL/GenBank/DDBJ whole genome shotgun (WGS) entry which is preliminary data.</text>
</comment>
<dbReference type="GO" id="GO:0005886">
    <property type="term" value="C:plasma membrane"/>
    <property type="evidence" value="ECO:0007669"/>
    <property type="project" value="TreeGrafter"/>
</dbReference>
<accession>A0A367S076</accession>
<evidence type="ECO:0000256" key="1">
    <source>
        <dbReference type="SAM" id="Phobius"/>
    </source>
</evidence>
<dbReference type="Pfam" id="PF04341">
    <property type="entry name" value="DUF485"/>
    <property type="match status" value="1"/>
</dbReference>
<dbReference type="AlphaFoldDB" id="A0A367S076"/>
<feature type="transmembrane region" description="Helical" evidence="1">
    <location>
        <begin position="20"/>
        <end position="39"/>
    </location>
</feature>
<dbReference type="PANTHER" id="PTHR38598">
    <property type="entry name" value="INNER MEMBRANE PROTEIN YJCH"/>
    <property type="match status" value="1"/>
</dbReference>
<dbReference type="PANTHER" id="PTHR38598:SF1">
    <property type="entry name" value="INNER MEMBRANE PROTEIN YJCH"/>
    <property type="match status" value="1"/>
</dbReference>
<proteinExistence type="predicted"/>
<protein>
    <recommendedName>
        <fullName evidence="4">DUF485 domain-containing protein</fullName>
    </recommendedName>
</protein>
<name>A0A367S076_NOSPU</name>
<gene>
    <name evidence="2" type="ORF">A6769_00085</name>
</gene>
<keyword evidence="1" id="KW-0472">Membrane</keyword>
<sequence length="91" mass="10227">MNDRTKALQALAAERWRVSLILTGAMMFIYFGFILLIAFNKPLLGSLVVPGLSLGILLGALVIISAWVLIFIYVRWANSSYDDQIARLKRK</sequence>
<evidence type="ECO:0000313" key="3">
    <source>
        <dbReference type="Proteomes" id="UP000252085"/>
    </source>
</evidence>
<reference evidence="2 3" key="1">
    <citation type="submission" date="2016-04" db="EMBL/GenBank/DDBJ databases">
        <authorList>
            <person name="Evans L.H."/>
            <person name="Alamgir A."/>
            <person name="Owens N."/>
            <person name="Weber N.D."/>
            <person name="Virtaneva K."/>
            <person name="Barbian K."/>
            <person name="Babar A."/>
            <person name="Rosenke K."/>
        </authorList>
    </citation>
    <scope>NUCLEOTIDE SEQUENCE [LARGE SCALE GENOMIC DNA]</scope>
    <source>
        <strain evidence="2">NIES-2108</strain>
    </source>
</reference>
<keyword evidence="1" id="KW-0812">Transmembrane</keyword>
<evidence type="ECO:0000313" key="2">
    <source>
        <dbReference type="EMBL" id="RCJ41363.1"/>
    </source>
</evidence>
<keyword evidence="1" id="KW-1133">Transmembrane helix</keyword>
<dbReference type="Proteomes" id="UP000252085">
    <property type="component" value="Unassembled WGS sequence"/>
</dbReference>
<dbReference type="EMBL" id="LXQE01000029">
    <property type="protein sequence ID" value="RCJ41363.1"/>
    <property type="molecule type" value="Genomic_DNA"/>
</dbReference>